<dbReference type="FunFam" id="3.30.1370.70:FF:000001">
    <property type="entry name" value="NifU-like protein 4, mitochondrial"/>
    <property type="match status" value="1"/>
</dbReference>
<dbReference type="OrthoDB" id="565552at2759"/>
<dbReference type="InterPro" id="IPR036498">
    <property type="entry name" value="Nfu/NifU_N_sf"/>
</dbReference>
<dbReference type="GO" id="GO:0016226">
    <property type="term" value="P:iron-sulfur cluster assembly"/>
    <property type="evidence" value="ECO:0007669"/>
    <property type="project" value="InterPro"/>
</dbReference>
<dbReference type="FunFam" id="3.30.300.130:FF:000001">
    <property type="entry name" value="NFU1 iron-sulfur cluster scaffold"/>
    <property type="match status" value="1"/>
</dbReference>
<comment type="caution">
    <text evidence="3">The sequence shown here is derived from an EMBL/GenBank/DDBJ whole genome shotgun (WGS) entry which is preliminary data.</text>
</comment>
<sequence length="282" mass="32023">MQSRFVSMIKVFPRYTHSFQNHIVPVRRLISFNNKNVRFARETSILKVLPNNSTNNKLYRNSGNLNLKHVRSMFIQTETTPNQNSLKFIPGIPVMSGNNTAEFLSANSAATSPLVKKLFQIEGVSEVFLGPDFITINKDPETPWQLMKPDIYANIMDFYSSYSKGEPIPIIMEAQPSDTEIKDDDPEVVKMIKELLDTRIRPAIQDDGGDIEYRGYKDGIVKLKLKGACRSCDSSVVTLKSGIENMLMHYIPEVTSVEQVLDDDEKVSRHEFEMLEKKLGIA</sequence>
<evidence type="ECO:0000259" key="2">
    <source>
        <dbReference type="SMART" id="SM00932"/>
    </source>
</evidence>
<dbReference type="EMBL" id="CAJVPK010000027">
    <property type="protein sequence ID" value="CAG8434708.1"/>
    <property type="molecule type" value="Genomic_DNA"/>
</dbReference>
<dbReference type="InterPro" id="IPR001075">
    <property type="entry name" value="NIF_FeS_clus_asmbl_NifU_C"/>
</dbReference>
<dbReference type="Pfam" id="PF08712">
    <property type="entry name" value="Nfu_N"/>
    <property type="match status" value="1"/>
</dbReference>
<proteinExistence type="inferred from homology"/>
<dbReference type="PANTHER" id="PTHR11178:SF1">
    <property type="entry name" value="NFU1 IRON-SULFUR CLUSTER SCAFFOLD HOMOLOG, MITOCHONDRIAL"/>
    <property type="match status" value="1"/>
</dbReference>
<dbReference type="PANTHER" id="PTHR11178">
    <property type="entry name" value="IRON-SULFUR CLUSTER SCAFFOLD PROTEIN NFU-RELATED"/>
    <property type="match status" value="1"/>
</dbReference>
<feature type="domain" description="Scaffold protein Nfu/NifU N-terminal" evidence="2">
    <location>
        <begin position="75"/>
        <end position="162"/>
    </location>
</feature>
<organism evidence="3 4">
    <name type="scientific">Diversispora eburnea</name>
    <dbReference type="NCBI Taxonomy" id="1213867"/>
    <lineage>
        <taxon>Eukaryota</taxon>
        <taxon>Fungi</taxon>
        <taxon>Fungi incertae sedis</taxon>
        <taxon>Mucoromycota</taxon>
        <taxon>Glomeromycotina</taxon>
        <taxon>Glomeromycetes</taxon>
        <taxon>Diversisporales</taxon>
        <taxon>Diversisporaceae</taxon>
        <taxon>Diversispora</taxon>
    </lineage>
</organism>
<dbReference type="SMART" id="SM00932">
    <property type="entry name" value="Nfu_N"/>
    <property type="match status" value="1"/>
</dbReference>
<dbReference type="Proteomes" id="UP000789706">
    <property type="component" value="Unassembled WGS sequence"/>
</dbReference>
<dbReference type="GO" id="GO:0051536">
    <property type="term" value="F:iron-sulfur cluster binding"/>
    <property type="evidence" value="ECO:0007669"/>
    <property type="project" value="InterPro"/>
</dbReference>
<dbReference type="SUPFAM" id="SSF117916">
    <property type="entry name" value="Fe-S cluster assembly (FSCA) domain-like"/>
    <property type="match status" value="1"/>
</dbReference>
<evidence type="ECO:0000313" key="3">
    <source>
        <dbReference type="EMBL" id="CAG8434708.1"/>
    </source>
</evidence>
<evidence type="ECO:0000256" key="1">
    <source>
        <dbReference type="ARBA" id="ARBA00006420"/>
    </source>
</evidence>
<keyword evidence="4" id="KW-1185">Reference proteome</keyword>
<dbReference type="GO" id="GO:0005506">
    <property type="term" value="F:iron ion binding"/>
    <property type="evidence" value="ECO:0007669"/>
    <property type="project" value="InterPro"/>
</dbReference>
<dbReference type="Gene3D" id="3.30.300.130">
    <property type="entry name" value="Fe-S cluster assembly (FSCA)"/>
    <property type="match status" value="1"/>
</dbReference>
<comment type="similarity">
    <text evidence="1">Belongs to the NifU family.</text>
</comment>
<dbReference type="Gene3D" id="3.30.1370.70">
    <property type="entry name" value="Scaffold protein Nfu/NifU, N-terminal domain"/>
    <property type="match status" value="1"/>
</dbReference>
<dbReference type="SUPFAM" id="SSF110836">
    <property type="entry name" value="Hypothetical protein SAV1430"/>
    <property type="match status" value="1"/>
</dbReference>
<dbReference type="Pfam" id="PF01106">
    <property type="entry name" value="NifU"/>
    <property type="match status" value="1"/>
</dbReference>
<gene>
    <name evidence="3" type="ORF">DEBURN_LOCUS753</name>
</gene>
<dbReference type="InterPro" id="IPR034904">
    <property type="entry name" value="FSCA_dom_sf"/>
</dbReference>
<name>A0A9N8V030_9GLOM</name>
<dbReference type="GO" id="GO:0005739">
    <property type="term" value="C:mitochondrion"/>
    <property type="evidence" value="ECO:0007669"/>
    <property type="project" value="TreeGrafter"/>
</dbReference>
<protein>
    <submittedName>
        <fullName evidence="3">7794_t:CDS:1</fullName>
    </submittedName>
</protein>
<dbReference type="AlphaFoldDB" id="A0A9N8V030"/>
<dbReference type="InterPro" id="IPR014824">
    <property type="entry name" value="Nfu/NifU_N"/>
</dbReference>
<accession>A0A9N8V030</accession>
<evidence type="ECO:0000313" key="4">
    <source>
        <dbReference type="Proteomes" id="UP000789706"/>
    </source>
</evidence>
<reference evidence="3" key="1">
    <citation type="submission" date="2021-06" db="EMBL/GenBank/DDBJ databases">
        <authorList>
            <person name="Kallberg Y."/>
            <person name="Tangrot J."/>
            <person name="Rosling A."/>
        </authorList>
    </citation>
    <scope>NUCLEOTIDE SEQUENCE</scope>
    <source>
        <strain evidence="3">AZ414A</strain>
    </source>
</reference>